<dbReference type="AlphaFoldDB" id="A0A8J2WYM5"/>
<proteinExistence type="predicted"/>
<name>A0A8J2WYM5_9STRA</name>
<evidence type="ECO:0000313" key="1">
    <source>
        <dbReference type="EMBL" id="CAH0366956.1"/>
    </source>
</evidence>
<feature type="non-terminal residue" evidence="1">
    <location>
        <position position="1"/>
    </location>
</feature>
<comment type="caution">
    <text evidence="1">The sequence shown here is derived from an EMBL/GenBank/DDBJ whole genome shotgun (WGS) entry which is preliminary data.</text>
</comment>
<accession>A0A8J2WYM5</accession>
<organism evidence="1 2">
    <name type="scientific">Pelagomonas calceolata</name>
    <dbReference type="NCBI Taxonomy" id="35677"/>
    <lineage>
        <taxon>Eukaryota</taxon>
        <taxon>Sar</taxon>
        <taxon>Stramenopiles</taxon>
        <taxon>Ochrophyta</taxon>
        <taxon>Pelagophyceae</taxon>
        <taxon>Pelagomonadales</taxon>
        <taxon>Pelagomonadaceae</taxon>
        <taxon>Pelagomonas</taxon>
    </lineage>
</organism>
<keyword evidence="2" id="KW-1185">Reference proteome</keyword>
<evidence type="ECO:0000313" key="2">
    <source>
        <dbReference type="Proteomes" id="UP000789595"/>
    </source>
</evidence>
<gene>
    <name evidence="1" type="ORF">PECAL_1P34710</name>
</gene>
<dbReference type="EMBL" id="CAKKNE010000001">
    <property type="protein sequence ID" value="CAH0366956.1"/>
    <property type="molecule type" value="Genomic_DNA"/>
</dbReference>
<dbReference type="Proteomes" id="UP000789595">
    <property type="component" value="Unassembled WGS sequence"/>
</dbReference>
<sequence>GFRLAKVVSRPPEGRVPELAQAALRHPSRIQLALRLGGLLDVLRLQLDVTGSVARPRRLPLRRDELPRLGHDGGLGVPPLIQGRVLLVVDREQPLLVLVLRFFDAGQLVGLERVISFRGQPTRVRHGAPGVDRVQFMVDRVLLLGLDLGHARLPGALRVAEVLGHGDGWRPLGSVAAVPWDGRESTGAERVRTRIEATGQRNWQG</sequence>
<reference evidence="1" key="1">
    <citation type="submission" date="2021-11" db="EMBL/GenBank/DDBJ databases">
        <authorList>
            <consortium name="Genoscope - CEA"/>
            <person name="William W."/>
        </authorList>
    </citation>
    <scope>NUCLEOTIDE SEQUENCE</scope>
</reference>
<protein>
    <submittedName>
        <fullName evidence="1">Uncharacterized protein</fullName>
    </submittedName>
</protein>
<feature type="non-terminal residue" evidence="1">
    <location>
        <position position="205"/>
    </location>
</feature>